<dbReference type="Proteomes" id="UP000187172">
    <property type="component" value="Unassembled WGS sequence"/>
</dbReference>
<name>A0A1R1E188_9BACL</name>
<evidence type="ECO:0000313" key="2">
    <source>
        <dbReference type="Proteomes" id="UP000187172"/>
    </source>
</evidence>
<dbReference type="InterPro" id="IPR022074">
    <property type="entry name" value="DUF3626"/>
</dbReference>
<dbReference type="STRING" id="297318.BK138_34000"/>
<dbReference type="AlphaFoldDB" id="A0A1R1E188"/>
<keyword evidence="2" id="KW-1185">Reference proteome</keyword>
<comment type="caution">
    <text evidence="1">The sequence shown here is derived from an EMBL/GenBank/DDBJ whole genome shotgun (WGS) entry which is preliminary data.</text>
</comment>
<reference evidence="1 2" key="1">
    <citation type="submission" date="2016-11" db="EMBL/GenBank/DDBJ databases">
        <title>Paenibacillus species isolates.</title>
        <authorList>
            <person name="Beno S.M."/>
        </authorList>
    </citation>
    <scope>NUCLEOTIDE SEQUENCE [LARGE SCALE GENOMIC DNA]</scope>
    <source>
        <strain evidence="1 2">FSL R5-0378</strain>
    </source>
</reference>
<dbReference type="EMBL" id="MRTP01000023">
    <property type="protein sequence ID" value="OMF45600.1"/>
    <property type="molecule type" value="Genomic_DNA"/>
</dbReference>
<sequence length="372" mass="41163">MDKGGVSLTEAQARAVQYVRTDALDVQCLSRSVIDRILAAEGLSAIDVDLLIDHIRRFARVTLNFHPDRLLATGRSVVEGLLQDGVYRGQFETSISNGSRTAFAGGDRDRWEEHLFGKAYQAAGVTNEERPKYGGLNLMNYADGASPRFGSCHLVLRPHVSERCTFTFGDSFTGPERKGTIDVFSPLLAPLFEAAVSTHEVLGSDHINVRLLVELLQSLNTRSSEFIPEALGRSLDDYIEAQVHAVVDLANDAEALIADPSFKGTPTGNLLEETCYKYDLRLGWHAGFQLEVGSVPGDFRGPAMQPLALRIDQRFGNDRGRIDAAVLGLAAASLHNHPEEWQDWGSYDETLQHMKQLWHVLVRFGSPHYFVT</sequence>
<gene>
    <name evidence="1" type="ORF">BK138_34000</name>
</gene>
<accession>A0A1R1E188</accession>
<protein>
    <recommendedName>
        <fullName evidence="3">DUF3626 domain-containing protein</fullName>
    </recommendedName>
</protein>
<dbReference type="Pfam" id="PF12294">
    <property type="entry name" value="DUF3626"/>
    <property type="match status" value="1"/>
</dbReference>
<evidence type="ECO:0008006" key="3">
    <source>
        <dbReference type="Google" id="ProtNLM"/>
    </source>
</evidence>
<organism evidence="1 2">
    <name type="scientific">Paenibacillus rhizosphaerae</name>
    <dbReference type="NCBI Taxonomy" id="297318"/>
    <lineage>
        <taxon>Bacteria</taxon>
        <taxon>Bacillati</taxon>
        <taxon>Bacillota</taxon>
        <taxon>Bacilli</taxon>
        <taxon>Bacillales</taxon>
        <taxon>Paenibacillaceae</taxon>
        <taxon>Paenibacillus</taxon>
    </lineage>
</organism>
<proteinExistence type="predicted"/>
<evidence type="ECO:0000313" key="1">
    <source>
        <dbReference type="EMBL" id="OMF45600.1"/>
    </source>
</evidence>